<dbReference type="EMBL" id="KL367525">
    <property type="protein sequence ID" value="KFD66398.1"/>
    <property type="molecule type" value="Genomic_DNA"/>
</dbReference>
<proteinExistence type="predicted"/>
<dbReference type="Proteomes" id="UP000030758">
    <property type="component" value="Unassembled WGS sequence"/>
</dbReference>
<protein>
    <submittedName>
        <fullName evidence="1">Uncharacterized protein</fullName>
    </submittedName>
</protein>
<gene>
    <name evidence="1" type="ORF">M514_21428</name>
</gene>
<organism evidence="1">
    <name type="scientific">Trichuris suis</name>
    <name type="common">pig whipworm</name>
    <dbReference type="NCBI Taxonomy" id="68888"/>
    <lineage>
        <taxon>Eukaryota</taxon>
        <taxon>Metazoa</taxon>
        <taxon>Ecdysozoa</taxon>
        <taxon>Nematoda</taxon>
        <taxon>Enoplea</taxon>
        <taxon>Dorylaimia</taxon>
        <taxon>Trichinellida</taxon>
        <taxon>Trichuridae</taxon>
        <taxon>Trichuris</taxon>
    </lineage>
</organism>
<dbReference type="AlphaFoldDB" id="A0A085NAA2"/>
<sequence length="122" mass="14000">MDVDMNGHKSENKIGICEAPVVSSASVEKNTRKVITKLNIIALHENGKPVIDIAHELDQVIVEEDYLPKQIFNVNEKSWFWKRMPERTYIQQRFKAMPGNKSNNHGNAAFGRKCSRIQMFLS</sequence>
<name>A0A085NAA2_9BILA</name>
<evidence type="ECO:0000313" key="1">
    <source>
        <dbReference type="EMBL" id="KFD66398.1"/>
    </source>
</evidence>
<reference evidence="1" key="1">
    <citation type="journal article" date="2014" name="Nat. Genet.">
        <title>Genome and transcriptome of the porcine whipworm Trichuris suis.</title>
        <authorList>
            <person name="Jex A.R."/>
            <person name="Nejsum P."/>
            <person name="Schwarz E.M."/>
            <person name="Hu L."/>
            <person name="Young N.D."/>
            <person name="Hall R.S."/>
            <person name="Korhonen P.K."/>
            <person name="Liao S."/>
            <person name="Thamsborg S."/>
            <person name="Xia J."/>
            <person name="Xu P."/>
            <person name="Wang S."/>
            <person name="Scheerlinck J.P."/>
            <person name="Hofmann A."/>
            <person name="Sternberg P.W."/>
            <person name="Wang J."/>
            <person name="Gasser R.B."/>
        </authorList>
    </citation>
    <scope>NUCLEOTIDE SEQUENCE [LARGE SCALE GENOMIC DNA]</scope>
    <source>
        <strain evidence="1">DCEP-RM93F</strain>
    </source>
</reference>
<accession>A0A085NAA2</accession>